<gene>
    <name evidence="1" type="ORF">H5410_062580</name>
</gene>
<proteinExistence type="predicted"/>
<dbReference type="EMBL" id="JACXVP010000012">
    <property type="protein sequence ID" value="KAG5572814.1"/>
    <property type="molecule type" value="Genomic_DNA"/>
</dbReference>
<evidence type="ECO:0000313" key="1">
    <source>
        <dbReference type="EMBL" id="KAG5572814.1"/>
    </source>
</evidence>
<keyword evidence="2" id="KW-1185">Reference proteome</keyword>
<dbReference type="AlphaFoldDB" id="A0A9J5WD32"/>
<name>A0A9J5WD32_SOLCO</name>
<protein>
    <submittedName>
        <fullName evidence="1">Uncharacterized protein</fullName>
    </submittedName>
</protein>
<comment type="caution">
    <text evidence="1">The sequence shown here is derived from an EMBL/GenBank/DDBJ whole genome shotgun (WGS) entry which is preliminary data.</text>
</comment>
<evidence type="ECO:0000313" key="2">
    <source>
        <dbReference type="Proteomes" id="UP000824120"/>
    </source>
</evidence>
<accession>A0A9J5WD32</accession>
<reference evidence="1 2" key="1">
    <citation type="submission" date="2020-09" db="EMBL/GenBank/DDBJ databases">
        <title>De no assembly of potato wild relative species, Solanum commersonii.</title>
        <authorList>
            <person name="Cho K."/>
        </authorList>
    </citation>
    <scope>NUCLEOTIDE SEQUENCE [LARGE SCALE GENOMIC DNA]</scope>
    <source>
        <strain evidence="1">LZ3.2</strain>
        <tissue evidence="1">Leaf</tissue>
    </source>
</reference>
<sequence length="109" mass="12432">MEHSEKLPNGGIFGKLDLLVRYDYAEYDGAFLEKLKDDTPFLGCVTLESQSIKVSYSLLDFWDICVDQSTVSNSISTSNETYISSIHRFEGRRDDMTTTRQLQIFSSSK</sequence>
<dbReference type="Proteomes" id="UP000824120">
    <property type="component" value="Chromosome 12"/>
</dbReference>
<organism evidence="1 2">
    <name type="scientific">Solanum commersonii</name>
    <name type="common">Commerson's wild potato</name>
    <name type="synonym">Commerson's nightshade</name>
    <dbReference type="NCBI Taxonomy" id="4109"/>
    <lineage>
        <taxon>Eukaryota</taxon>
        <taxon>Viridiplantae</taxon>
        <taxon>Streptophyta</taxon>
        <taxon>Embryophyta</taxon>
        <taxon>Tracheophyta</taxon>
        <taxon>Spermatophyta</taxon>
        <taxon>Magnoliopsida</taxon>
        <taxon>eudicotyledons</taxon>
        <taxon>Gunneridae</taxon>
        <taxon>Pentapetalae</taxon>
        <taxon>asterids</taxon>
        <taxon>lamiids</taxon>
        <taxon>Solanales</taxon>
        <taxon>Solanaceae</taxon>
        <taxon>Solanoideae</taxon>
        <taxon>Solaneae</taxon>
        <taxon>Solanum</taxon>
    </lineage>
</organism>